<reference evidence="1 2" key="1">
    <citation type="submission" date="2018-05" db="EMBL/GenBank/DDBJ databases">
        <title>Draft genome of Methanospirillum stamsii Pt1.</title>
        <authorList>
            <person name="Dueholm M.S."/>
            <person name="Nielsen P.H."/>
            <person name="Bakmann L.F."/>
            <person name="Otzen D.E."/>
        </authorList>
    </citation>
    <scope>NUCLEOTIDE SEQUENCE [LARGE SCALE GENOMIC DNA]</scope>
    <source>
        <strain evidence="1 2">Pt1</strain>
    </source>
</reference>
<dbReference type="AlphaFoldDB" id="A0A2V2NB50"/>
<dbReference type="Proteomes" id="UP000245934">
    <property type="component" value="Unassembled WGS sequence"/>
</dbReference>
<organism evidence="1 2">
    <name type="scientific">Methanospirillum stamsii</name>
    <dbReference type="NCBI Taxonomy" id="1277351"/>
    <lineage>
        <taxon>Archaea</taxon>
        <taxon>Methanobacteriati</taxon>
        <taxon>Methanobacteriota</taxon>
        <taxon>Stenosarchaea group</taxon>
        <taxon>Methanomicrobia</taxon>
        <taxon>Methanomicrobiales</taxon>
        <taxon>Methanospirillaceae</taxon>
        <taxon>Methanospirillum</taxon>
    </lineage>
</organism>
<dbReference type="EMBL" id="QGMZ01000006">
    <property type="protein sequence ID" value="PWR75970.1"/>
    <property type="molecule type" value="Genomic_DNA"/>
</dbReference>
<gene>
    <name evidence="1" type="ORF">DLD82_02625</name>
</gene>
<name>A0A2V2NB50_9EURY</name>
<keyword evidence="2" id="KW-1185">Reference proteome</keyword>
<evidence type="ECO:0000313" key="1">
    <source>
        <dbReference type="EMBL" id="PWR75970.1"/>
    </source>
</evidence>
<comment type="caution">
    <text evidence="1">The sequence shown here is derived from an EMBL/GenBank/DDBJ whole genome shotgun (WGS) entry which is preliminary data.</text>
</comment>
<sequence length="74" mass="8581">MAYGYQKSCTIRKSKKTGGNGTTMKSILLPVRLMLLPAKAIFRGILNVKTLFIITSGQYRIYRLSDHYFLFWFI</sequence>
<accession>A0A2V2NB50</accession>
<evidence type="ECO:0000313" key="2">
    <source>
        <dbReference type="Proteomes" id="UP000245934"/>
    </source>
</evidence>
<protein>
    <submittedName>
        <fullName evidence="1">Uncharacterized protein</fullName>
    </submittedName>
</protein>
<proteinExistence type="predicted"/>